<dbReference type="PANTHER" id="PTHR12103">
    <property type="entry name" value="5'-NUCLEOTIDASE DOMAIN-CONTAINING"/>
    <property type="match status" value="1"/>
</dbReference>
<comment type="similarity">
    <text evidence="1">Belongs to the 5'(3')-deoxyribonucleotidase family.</text>
</comment>
<accession>A0A9Q0LQQ1</accession>
<keyword evidence="2" id="KW-0479">Metal-binding</keyword>
<name>A0A9Q0LQQ1_ANAIG</name>
<dbReference type="InterPro" id="IPR008380">
    <property type="entry name" value="HAD-SF_hydro_IG_5-nucl"/>
</dbReference>
<dbReference type="InterPro" id="IPR023214">
    <property type="entry name" value="HAD_sf"/>
</dbReference>
<evidence type="ECO:0000313" key="6">
    <source>
        <dbReference type="Proteomes" id="UP001149090"/>
    </source>
</evidence>
<dbReference type="SUPFAM" id="SSF56784">
    <property type="entry name" value="HAD-like"/>
    <property type="match status" value="1"/>
</dbReference>
<dbReference type="InterPro" id="IPR036412">
    <property type="entry name" value="HAD-like_sf"/>
</dbReference>
<dbReference type="Gene3D" id="3.40.50.1000">
    <property type="entry name" value="HAD superfamily/HAD-like"/>
    <property type="match status" value="1"/>
</dbReference>
<dbReference type="EMBL" id="JAPDFW010000059">
    <property type="protein sequence ID" value="KAJ5076981.1"/>
    <property type="molecule type" value="Genomic_DNA"/>
</dbReference>
<evidence type="ECO:0000256" key="3">
    <source>
        <dbReference type="ARBA" id="ARBA00022801"/>
    </source>
</evidence>
<sequence length="386" mass="45754">MDYSRDSFFNSFQKIDFVGFDLDHTLIHYKIQELGKLVFDCLKRYVVEIRSFNKDLLQVEYDPEICVKGNLCDISKGNLIKIDNDNKVRRAFHGVNKQLSLTEIEQQYNQDKIIEFSGHRTENFLPVFSYFELGMGSLFIVMVDFFDEKKDQTCKNYAEIAKLVLDAMDYIFNDWNRGYYYPTITNNLDKYIKKSPKIRKLLEKMKENGKGLFLITNSLPEYSNYLLSFSIGSDWEKLFQIVVFFARKPSFYDSKAQFEIISQNEKSMKLMFGNYNEFKKLLFNSTPNKKEFKTCYFGDHLIGDIKECKAKTDWNTVAIIEELKPNSNDLLESPKWGSFSFCDSSKETKEEKKKTFWQQFADTHSDYYVYSLEEFYDQYCEFLSKK</sequence>
<evidence type="ECO:0000313" key="5">
    <source>
        <dbReference type="EMBL" id="KAJ5076981.1"/>
    </source>
</evidence>
<evidence type="ECO:0000256" key="4">
    <source>
        <dbReference type="ARBA" id="ARBA00022842"/>
    </source>
</evidence>
<reference evidence="5" key="1">
    <citation type="submission" date="2022-10" db="EMBL/GenBank/DDBJ databases">
        <title>Novel sulphate-reducing endosymbionts in the free-living metamonad Anaeramoeba.</title>
        <authorList>
            <person name="Jerlstrom-Hultqvist J."/>
            <person name="Cepicka I."/>
            <person name="Gallot-Lavallee L."/>
            <person name="Salas-Leiva D."/>
            <person name="Curtis B.A."/>
            <person name="Zahonova K."/>
            <person name="Pipaliya S."/>
            <person name="Dacks J."/>
            <person name="Roger A.J."/>
        </authorList>
    </citation>
    <scope>NUCLEOTIDE SEQUENCE</scope>
    <source>
        <strain evidence="5">BMAN</strain>
    </source>
</reference>
<dbReference type="AlphaFoldDB" id="A0A9Q0LQQ1"/>
<protein>
    <submittedName>
        <fullName evidence="5">5'-nucleotidase domain-containing protein</fullName>
    </submittedName>
</protein>
<dbReference type="OrthoDB" id="10252832at2759"/>
<evidence type="ECO:0000256" key="2">
    <source>
        <dbReference type="ARBA" id="ARBA00022723"/>
    </source>
</evidence>
<evidence type="ECO:0000256" key="1">
    <source>
        <dbReference type="ARBA" id="ARBA00009589"/>
    </source>
</evidence>
<dbReference type="GO" id="GO:0046872">
    <property type="term" value="F:metal ion binding"/>
    <property type="evidence" value="ECO:0007669"/>
    <property type="project" value="UniProtKB-KW"/>
</dbReference>
<dbReference type="OMA" id="ICSNPYG"/>
<dbReference type="Pfam" id="PF05761">
    <property type="entry name" value="5_nucleotid"/>
    <property type="match status" value="1"/>
</dbReference>
<dbReference type="PANTHER" id="PTHR12103:SF38">
    <property type="entry name" value="5'-NUCLEOTIDASE DOMAIN-CONTAINING PROTEIN 1"/>
    <property type="match status" value="1"/>
</dbReference>
<keyword evidence="3" id="KW-0378">Hydrolase</keyword>
<comment type="caution">
    <text evidence="5">The sequence shown here is derived from an EMBL/GenBank/DDBJ whole genome shotgun (WGS) entry which is preliminary data.</text>
</comment>
<dbReference type="GO" id="GO:0008253">
    <property type="term" value="F:5'-nucleotidase activity"/>
    <property type="evidence" value="ECO:0007669"/>
    <property type="project" value="TreeGrafter"/>
</dbReference>
<dbReference type="Proteomes" id="UP001149090">
    <property type="component" value="Unassembled WGS sequence"/>
</dbReference>
<organism evidence="5 6">
    <name type="scientific">Anaeramoeba ignava</name>
    <name type="common">Anaerobic marine amoeba</name>
    <dbReference type="NCBI Taxonomy" id="1746090"/>
    <lineage>
        <taxon>Eukaryota</taxon>
        <taxon>Metamonada</taxon>
        <taxon>Anaeramoebidae</taxon>
        <taxon>Anaeramoeba</taxon>
    </lineage>
</organism>
<proteinExistence type="inferred from homology"/>
<gene>
    <name evidence="5" type="ORF">M0811_00301</name>
</gene>
<keyword evidence="4" id="KW-0460">Magnesium</keyword>
<keyword evidence="6" id="KW-1185">Reference proteome</keyword>